<evidence type="ECO:0000313" key="4">
    <source>
        <dbReference type="Proteomes" id="UP000800040"/>
    </source>
</evidence>
<reference evidence="3" key="1">
    <citation type="submission" date="2020-01" db="EMBL/GenBank/DDBJ databases">
        <authorList>
            <consortium name="DOE Joint Genome Institute"/>
            <person name="Haridas S."/>
            <person name="Albert R."/>
            <person name="Binder M."/>
            <person name="Bloem J."/>
            <person name="Labutti K."/>
            <person name="Salamov A."/>
            <person name="Andreopoulos B."/>
            <person name="Baker S.E."/>
            <person name="Barry K."/>
            <person name="Bills G."/>
            <person name="Bluhm B.H."/>
            <person name="Cannon C."/>
            <person name="Castanera R."/>
            <person name="Culley D.E."/>
            <person name="Daum C."/>
            <person name="Ezra D."/>
            <person name="Gonzalez J.B."/>
            <person name="Henrissat B."/>
            <person name="Kuo A."/>
            <person name="Liang C."/>
            <person name="Lipzen A."/>
            <person name="Lutzoni F."/>
            <person name="Magnuson J."/>
            <person name="Mondo S."/>
            <person name="Nolan M."/>
            <person name="Ohm R."/>
            <person name="Pangilinan J."/>
            <person name="Park H.-J."/>
            <person name="Ramirez L."/>
            <person name="Alfaro M."/>
            <person name="Sun H."/>
            <person name="Tritt A."/>
            <person name="Yoshinaga Y."/>
            <person name="Zwiers L.-H."/>
            <person name="Turgeon B.G."/>
            <person name="Goodwin S.B."/>
            <person name="Spatafora J.W."/>
            <person name="Crous P.W."/>
            <person name="Grigoriev I.V."/>
        </authorList>
    </citation>
    <scope>NUCLEOTIDE SEQUENCE</scope>
    <source>
        <strain evidence="3">P77</strain>
    </source>
</reference>
<dbReference type="AlphaFoldDB" id="A0A6A5KNA3"/>
<evidence type="ECO:0008006" key="5">
    <source>
        <dbReference type="Google" id="ProtNLM"/>
    </source>
</evidence>
<evidence type="ECO:0000313" key="3">
    <source>
        <dbReference type="EMBL" id="KAF1837362.1"/>
    </source>
</evidence>
<sequence length="213" mass="21976">MLLDAQLLALAALFSNLVTGRPLDSAPRDIIPRDKSYVVVNVGGDSSTQAPSTTTSVIKTTKTVHVINPGETVTQEVTATVIRPHPVPAPTTSSSSSSSTTCTSSTAKSSSSASLTPVSSTSTSSSWMSTSTSTSTHTPSSSPLPSTSTAASTTSSLTSSSTSTSIETPKPIFITVTVSNDDGPTQYYDDGMWHTYYRVKTFEAVAATPSPVA</sequence>
<feature type="signal peptide" evidence="2">
    <location>
        <begin position="1"/>
        <end position="20"/>
    </location>
</feature>
<feature type="region of interest" description="Disordered" evidence="1">
    <location>
        <begin position="82"/>
        <end position="166"/>
    </location>
</feature>
<gene>
    <name evidence="3" type="ORF">BDW02DRAFT_566217</name>
</gene>
<name>A0A6A5KNA3_9PLEO</name>
<keyword evidence="4" id="KW-1185">Reference proteome</keyword>
<dbReference type="OrthoDB" id="3798369at2759"/>
<organism evidence="3 4">
    <name type="scientific">Decorospora gaudefroyi</name>
    <dbReference type="NCBI Taxonomy" id="184978"/>
    <lineage>
        <taxon>Eukaryota</taxon>
        <taxon>Fungi</taxon>
        <taxon>Dikarya</taxon>
        <taxon>Ascomycota</taxon>
        <taxon>Pezizomycotina</taxon>
        <taxon>Dothideomycetes</taxon>
        <taxon>Pleosporomycetidae</taxon>
        <taxon>Pleosporales</taxon>
        <taxon>Pleosporineae</taxon>
        <taxon>Pleosporaceae</taxon>
        <taxon>Decorospora</taxon>
    </lineage>
</organism>
<accession>A0A6A5KNA3</accession>
<dbReference type="EMBL" id="ML975263">
    <property type="protein sequence ID" value="KAF1837362.1"/>
    <property type="molecule type" value="Genomic_DNA"/>
</dbReference>
<proteinExistence type="predicted"/>
<feature type="compositionally biased region" description="Low complexity" evidence="1">
    <location>
        <begin position="90"/>
        <end position="165"/>
    </location>
</feature>
<protein>
    <recommendedName>
        <fullName evidence="5">REJ domain-containing protein</fullName>
    </recommendedName>
</protein>
<feature type="chain" id="PRO_5025643648" description="REJ domain-containing protein" evidence="2">
    <location>
        <begin position="21"/>
        <end position="213"/>
    </location>
</feature>
<dbReference type="Proteomes" id="UP000800040">
    <property type="component" value="Unassembled WGS sequence"/>
</dbReference>
<evidence type="ECO:0000256" key="2">
    <source>
        <dbReference type="SAM" id="SignalP"/>
    </source>
</evidence>
<keyword evidence="2" id="KW-0732">Signal</keyword>
<evidence type="ECO:0000256" key="1">
    <source>
        <dbReference type="SAM" id="MobiDB-lite"/>
    </source>
</evidence>